<reference evidence="1 2" key="1">
    <citation type="submission" date="2017-05" db="EMBL/GenBank/DDBJ databases">
        <authorList>
            <person name="Varghese N."/>
            <person name="Submissions S."/>
        </authorList>
    </citation>
    <scope>NUCLEOTIDE SEQUENCE [LARGE SCALE GENOMIC DNA]</scope>
    <source>
        <strain evidence="1 2">DSM 27040</strain>
    </source>
</reference>
<organism evidence="1 2">
    <name type="scientific">Saccharicrinis carchari</name>
    <dbReference type="NCBI Taxonomy" id="1168039"/>
    <lineage>
        <taxon>Bacteria</taxon>
        <taxon>Pseudomonadati</taxon>
        <taxon>Bacteroidota</taxon>
        <taxon>Bacteroidia</taxon>
        <taxon>Marinilabiliales</taxon>
        <taxon>Marinilabiliaceae</taxon>
        <taxon>Saccharicrinis</taxon>
    </lineage>
</organism>
<gene>
    <name evidence="1" type="ORF">SAMN06265379_11426</name>
</gene>
<evidence type="ECO:0000313" key="1">
    <source>
        <dbReference type="EMBL" id="SMO91017.1"/>
    </source>
</evidence>
<dbReference type="AlphaFoldDB" id="A0A521F4B1"/>
<dbReference type="RefSeq" id="WP_142534707.1">
    <property type="nucleotide sequence ID" value="NZ_FXTB01000014.1"/>
</dbReference>
<accession>A0A521F4B1</accession>
<proteinExistence type="predicted"/>
<name>A0A521F4B1_SACCC</name>
<dbReference type="EMBL" id="FXTB01000014">
    <property type="protein sequence ID" value="SMO91017.1"/>
    <property type="molecule type" value="Genomic_DNA"/>
</dbReference>
<dbReference type="Proteomes" id="UP000319040">
    <property type="component" value="Unassembled WGS sequence"/>
</dbReference>
<protein>
    <submittedName>
        <fullName evidence="1">Hsp20/alpha crystallin family protein</fullName>
    </submittedName>
</protein>
<sequence>MIKYDLHTGMWFCPFSKWTWEEKKGIKIPIEEYISQNPDTCKFEYIVSNIADEDISIEITSNEILLRAQSEIIKDVEPAKEGIPSFLFRKKIVISDDMDLDKMVFEHKKKSLALVIPRKDSPDNCTFTTSFKEPYYG</sequence>
<keyword evidence="2" id="KW-1185">Reference proteome</keyword>
<evidence type="ECO:0000313" key="2">
    <source>
        <dbReference type="Proteomes" id="UP000319040"/>
    </source>
</evidence>
<dbReference type="InterPro" id="IPR008978">
    <property type="entry name" value="HSP20-like_chaperone"/>
</dbReference>
<dbReference type="Gene3D" id="2.60.40.790">
    <property type="match status" value="1"/>
</dbReference>
<dbReference type="SUPFAM" id="SSF49764">
    <property type="entry name" value="HSP20-like chaperones"/>
    <property type="match status" value="1"/>
</dbReference>